<dbReference type="InterPro" id="IPR009003">
    <property type="entry name" value="Peptidase_S1_PA"/>
</dbReference>
<dbReference type="Pfam" id="PF13365">
    <property type="entry name" value="Trypsin_2"/>
    <property type="match status" value="1"/>
</dbReference>
<name>A0A428ZCM3_KIBAR</name>
<gene>
    <name evidence="1" type="ORF">DMH04_16460</name>
</gene>
<evidence type="ECO:0000313" key="2">
    <source>
        <dbReference type="Proteomes" id="UP000287547"/>
    </source>
</evidence>
<evidence type="ECO:0008006" key="3">
    <source>
        <dbReference type="Google" id="ProtNLM"/>
    </source>
</evidence>
<proteinExistence type="predicted"/>
<dbReference type="EMBL" id="QHKI01000011">
    <property type="protein sequence ID" value="RSM85786.1"/>
    <property type="molecule type" value="Genomic_DNA"/>
</dbReference>
<dbReference type="AlphaFoldDB" id="A0A428ZCM3"/>
<dbReference type="Proteomes" id="UP000287547">
    <property type="component" value="Unassembled WGS sequence"/>
</dbReference>
<dbReference type="OrthoDB" id="3330134at2"/>
<reference evidence="1 2" key="1">
    <citation type="submission" date="2018-05" db="EMBL/GenBank/DDBJ databases">
        <title>Evolution of GPA BGCs.</title>
        <authorList>
            <person name="Waglechner N."/>
            <person name="Wright G.D."/>
        </authorList>
    </citation>
    <scope>NUCLEOTIDE SEQUENCE [LARGE SCALE GENOMIC DNA]</scope>
    <source>
        <strain evidence="1 2">A82846</strain>
    </source>
</reference>
<dbReference type="Gene3D" id="2.40.10.120">
    <property type="match status" value="1"/>
</dbReference>
<sequence>MRVAVCRKRGHDLGNAHKVRCVVSNTGESALRPQRDESEPWRACLRDEDTGEILGAGVVLTEGVVLTCAHVIQKAQGYKPGSDTPEVAVIVEMIGEDKPAKAQVMPGCWVPPTEDDRGDVTLLRMDRAVQPEPRVRLRRLRCPRGRTVHSYGFPYVRAYGIYASAVLSGLAGPRAEWIQIDSVPQREVIRPGFSGAGVVDERTGAVVGIAAIAYHSDLSHLAWMIPVDVVAEYLPALRKWLGPEIPCDRWVPPAGAILIAVGPHDEAAVAGIQVPNVVDAAGKSANEVYRVLRDTPTSEPRGSEPVGVNGIEQAQEPEKVLDSVVGPMVRNGATVVVRLSQEDSPTARLVRQRQRDALRVRIDALTEGVADLAQREDLARTRRRRVQARLRPSPKITELSALAAELQLPLAALRSSVDHKEPDRLRRAVERFERELNDCLDQVEQVDREADAAMLVYERLRGLLAGYNARAVQHGLLEDEELERLLGAAREALDAYPCDLEIAEARVDEYVRAVRRRLGEGQ</sequence>
<protein>
    <recommendedName>
        <fullName evidence="3">Serine protease</fullName>
    </recommendedName>
</protein>
<evidence type="ECO:0000313" key="1">
    <source>
        <dbReference type="EMBL" id="RSM85786.1"/>
    </source>
</evidence>
<accession>A0A428ZCM3</accession>
<comment type="caution">
    <text evidence="1">The sequence shown here is derived from an EMBL/GenBank/DDBJ whole genome shotgun (WGS) entry which is preliminary data.</text>
</comment>
<organism evidence="1 2">
    <name type="scientific">Kibdelosporangium aridum</name>
    <dbReference type="NCBI Taxonomy" id="2030"/>
    <lineage>
        <taxon>Bacteria</taxon>
        <taxon>Bacillati</taxon>
        <taxon>Actinomycetota</taxon>
        <taxon>Actinomycetes</taxon>
        <taxon>Pseudonocardiales</taxon>
        <taxon>Pseudonocardiaceae</taxon>
        <taxon>Kibdelosporangium</taxon>
    </lineage>
</organism>
<dbReference type="SUPFAM" id="SSF50494">
    <property type="entry name" value="Trypsin-like serine proteases"/>
    <property type="match status" value="1"/>
</dbReference>